<dbReference type="PANTHER" id="PTHR35370:SF4">
    <property type="entry name" value="TYPE VI SECRETION SYSTEM BASEPLATE SUBUNIT TSSF"/>
    <property type="match status" value="1"/>
</dbReference>
<dbReference type="Pfam" id="PF05947">
    <property type="entry name" value="T6SS_TssF"/>
    <property type="match status" value="1"/>
</dbReference>
<gene>
    <name evidence="2" type="ORF">PTE30175_01410</name>
</gene>
<evidence type="ECO:0000313" key="3">
    <source>
        <dbReference type="Proteomes" id="UP000414233"/>
    </source>
</evidence>
<organism evidence="2 3">
    <name type="scientific">Pandoraea terrae</name>
    <dbReference type="NCBI Taxonomy" id="1537710"/>
    <lineage>
        <taxon>Bacteria</taxon>
        <taxon>Pseudomonadati</taxon>
        <taxon>Pseudomonadota</taxon>
        <taxon>Betaproteobacteria</taxon>
        <taxon>Burkholderiales</taxon>
        <taxon>Burkholderiaceae</taxon>
        <taxon>Pandoraea</taxon>
    </lineage>
</organism>
<reference evidence="2 3" key="1">
    <citation type="submission" date="2019-08" db="EMBL/GenBank/DDBJ databases">
        <authorList>
            <person name="Peeters C."/>
        </authorList>
    </citation>
    <scope>NUCLEOTIDE SEQUENCE [LARGE SCALE GENOMIC DNA]</scope>
    <source>
        <strain evidence="2 3">LMG 30175</strain>
    </source>
</reference>
<keyword evidence="3" id="KW-1185">Reference proteome</keyword>
<dbReference type="PANTHER" id="PTHR35370">
    <property type="entry name" value="CYTOPLASMIC PROTEIN-RELATED-RELATED"/>
    <property type="match status" value="1"/>
</dbReference>
<dbReference type="RefSeq" id="WP_150696368.1">
    <property type="nucleotide sequence ID" value="NZ_CABPRZ010000005.1"/>
</dbReference>
<evidence type="ECO:0000313" key="2">
    <source>
        <dbReference type="EMBL" id="VVD88269.1"/>
    </source>
</evidence>
<accession>A0A5E4TQ94</accession>
<proteinExistence type="predicted"/>
<dbReference type="EMBL" id="CABPRZ010000005">
    <property type="protein sequence ID" value="VVD88269.1"/>
    <property type="molecule type" value="Genomic_DNA"/>
</dbReference>
<dbReference type="InterPro" id="IPR010272">
    <property type="entry name" value="T6SS_TssF"/>
</dbReference>
<dbReference type="OrthoDB" id="9763676at2"/>
<dbReference type="Proteomes" id="UP000414233">
    <property type="component" value="Unassembled WGS sequence"/>
</dbReference>
<evidence type="ECO:0000256" key="1">
    <source>
        <dbReference type="SAM" id="MobiDB-lite"/>
    </source>
</evidence>
<feature type="region of interest" description="Disordered" evidence="1">
    <location>
        <begin position="1"/>
        <end position="23"/>
    </location>
</feature>
<dbReference type="AlphaFoldDB" id="A0A5E4TQ94"/>
<name>A0A5E4TQ94_9BURK</name>
<sequence length="383" mass="42459">MTLQAAGFGPATRLWPQDERKPGESLDAEQGMLEYFTFAEKFHFIDLCGFDAACLPAGETRVAFEIVLTRPLASEVTVAASNVRLHCTPVINLFELDAAPIQTVRHEREYRVMSPPSAGPHIEPYAAVSVVAIDHQTADKHAYAPFAAFRHRGGMLRHEAPERYYHTRSVRGPSGARELWLTLDGQAWDAPGSLPDDHVTVRVMACNGRLPRMALHESSLTASSAPLPGIEAVRNLLPPTMPLYPPEGEGYQWKVLSHFAPNQLSMLDADVLRETLALYDWTGGEANRRRIEAITDVRHQLLHKLERGGLRRGVEIEVTLDPSGFMGSGDIALFGDVLNRFIGRYASAQHFVQLVLCVAASDFNRASAARIEFARIEFSWPVL</sequence>
<dbReference type="NCBIfam" id="TIGR03359">
    <property type="entry name" value="VI_chp_6"/>
    <property type="match status" value="1"/>
</dbReference>
<protein>
    <submittedName>
        <fullName evidence="2">Type VI secretion protein ImpG</fullName>
    </submittedName>
</protein>